<keyword evidence="7" id="KW-1185">Reference proteome</keyword>
<evidence type="ECO:0000259" key="5">
    <source>
        <dbReference type="Pfam" id="PF06886"/>
    </source>
</evidence>
<proteinExistence type="inferred from homology"/>
<sequence length="232" mass="27499">MAKKFEFEAPQYVESWRDGDEIDVETFFKENDCQHSSGGGNQDVPRTPRAIHRPHSFSVISRSGKRCRNSSLRDSLYLKEKEFFNKKILNFGKENDAKFTFKARSAAVLKKEPFWPYRESNNFTEGRSPALATEKRSLHRQILIERKKEREKMYEMQNLQAIKEDEEELKKYRKTLEFKANPIKNHNWCRILSWWIGRRWWRRSIVTTSCCIATSSLFTQDHVQISLGVGLR</sequence>
<gene>
    <name evidence="6" type="ORF">NEZAVI_LOCUS12333</name>
</gene>
<name>A0A9P0HL68_NEZVI</name>
<evidence type="ECO:0000256" key="4">
    <source>
        <dbReference type="ARBA" id="ARBA00023212"/>
    </source>
</evidence>
<evidence type="ECO:0000313" key="7">
    <source>
        <dbReference type="Proteomes" id="UP001152798"/>
    </source>
</evidence>
<dbReference type="AlphaFoldDB" id="A0A9P0HL68"/>
<keyword evidence="3" id="KW-0963">Cytoplasm</keyword>
<dbReference type="GO" id="GO:0005856">
    <property type="term" value="C:cytoskeleton"/>
    <property type="evidence" value="ECO:0007669"/>
    <property type="project" value="UniProtKB-SubCell"/>
</dbReference>
<reference evidence="6" key="1">
    <citation type="submission" date="2022-01" db="EMBL/GenBank/DDBJ databases">
        <authorList>
            <person name="King R."/>
        </authorList>
    </citation>
    <scope>NUCLEOTIDE SEQUENCE</scope>
</reference>
<keyword evidence="4" id="KW-0206">Cytoskeleton</keyword>
<dbReference type="Proteomes" id="UP001152798">
    <property type="component" value="Chromosome 5"/>
</dbReference>
<evidence type="ECO:0000256" key="3">
    <source>
        <dbReference type="ARBA" id="ARBA00022490"/>
    </source>
</evidence>
<comment type="subcellular location">
    <subcellularLocation>
        <location evidence="1">Cytoplasm</location>
        <location evidence="1">Cytoskeleton</location>
    </subcellularLocation>
</comment>
<dbReference type="OrthoDB" id="6620135at2759"/>
<evidence type="ECO:0000256" key="2">
    <source>
        <dbReference type="ARBA" id="ARBA00005885"/>
    </source>
</evidence>
<dbReference type="Pfam" id="PF06886">
    <property type="entry name" value="TPX2"/>
    <property type="match status" value="1"/>
</dbReference>
<evidence type="ECO:0000313" key="6">
    <source>
        <dbReference type="EMBL" id="CAH1403777.1"/>
    </source>
</evidence>
<accession>A0A9P0HL68</accession>
<dbReference type="InterPro" id="IPR027329">
    <property type="entry name" value="TPX2_C"/>
</dbReference>
<feature type="domain" description="TPX2 C-terminal" evidence="5">
    <location>
        <begin position="131"/>
        <end position="185"/>
    </location>
</feature>
<evidence type="ECO:0000256" key="1">
    <source>
        <dbReference type="ARBA" id="ARBA00004245"/>
    </source>
</evidence>
<dbReference type="EMBL" id="OV725081">
    <property type="protein sequence ID" value="CAH1403777.1"/>
    <property type="molecule type" value="Genomic_DNA"/>
</dbReference>
<protein>
    <recommendedName>
        <fullName evidence="5">TPX2 C-terminal domain-containing protein</fullName>
    </recommendedName>
</protein>
<comment type="similarity">
    <text evidence="2">Belongs to the TPX2 family.</text>
</comment>
<organism evidence="6 7">
    <name type="scientific">Nezara viridula</name>
    <name type="common">Southern green stink bug</name>
    <name type="synonym">Cimex viridulus</name>
    <dbReference type="NCBI Taxonomy" id="85310"/>
    <lineage>
        <taxon>Eukaryota</taxon>
        <taxon>Metazoa</taxon>
        <taxon>Ecdysozoa</taxon>
        <taxon>Arthropoda</taxon>
        <taxon>Hexapoda</taxon>
        <taxon>Insecta</taxon>
        <taxon>Pterygota</taxon>
        <taxon>Neoptera</taxon>
        <taxon>Paraneoptera</taxon>
        <taxon>Hemiptera</taxon>
        <taxon>Heteroptera</taxon>
        <taxon>Panheteroptera</taxon>
        <taxon>Pentatomomorpha</taxon>
        <taxon>Pentatomoidea</taxon>
        <taxon>Pentatomidae</taxon>
        <taxon>Pentatominae</taxon>
        <taxon>Nezara</taxon>
    </lineage>
</organism>